<comment type="function">
    <text evidence="8">ATPase required for the correct placement of the division site. Cell division inhibitors MinC and MinD act in concert to form an inhibitor capable of blocking formation of the polar Z ring septums. Rapidly oscillates between the poles of the cell to destabilize FtsZ filaments that have formed before they mature into polar Z rings.</text>
</comment>
<evidence type="ECO:0000256" key="9">
    <source>
        <dbReference type="ARBA" id="ARBA00032845"/>
    </source>
</evidence>
<evidence type="ECO:0000256" key="2">
    <source>
        <dbReference type="ARBA" id="ARBA00016887"/>
    </source>
</evidence>
<gene>
    <name evidence="12" type="ordered locus">CTN_0805</name>
</gene>
<dbReference type="PIRSF" id="PIRSF003092">
    <property type="entry name" value="MinD"/>
    <property type="match status" value="1"/>
</dbReference>
<evidence type="ECO:0000256" key="8">
    <source>
        <dbReference type="ARBA" id="ARBA00025436"/>
    </source>
</evidence>
<dbReference type="GO" id="GO:0016887">
    <property type="term" value="F:ATP hydrolysis activity"/>
    <property type="evidence" value="ECO:0007669"/>
    <property type="project" value="InterPro"/>
</dbReference>
<evidence type="ECO:0000313" key="12">
    <source>
        <dbReference type="EMBL" id="ACM22980.1"/>
    </source>
</evidence>
<dbReference type="AlphaFoldDB" id="B9K7P8"/>
<feature type="domain" description="CobQ/CobB/MinD/ParA nucleotide binding" evidence="11">
    <location>
        <begin position="34"/>
        <end position="249"/>
    </location>
</feature>
<dbReference type="InterPro" id="IPR027417">
    <property type="entry name" value="P-loop_NTPase"/>
</dbReference>
<dbReference type="NCBIfam" id="TIGR01968">
    <property type="entry name" value="minD_bact"/>
    <property type="match status" value="1"/>
</dbReference>
<reference evidence="12 13" key="1">
    <citation type="journal article" date="2009" name="Biosci. Biotechnol. Biochem.">
        <title>WeGAS: a web-based microbial genome annotation system.</title>
        <authorList>
            <person name="Lee D."/>
            <person name="Seo H."/>
            <person name="Park C."/>
            <person name="Park K."/>
        </authorList>
    </citation>
    <scope>NUCLEOTIDE SEQUENCE [LARGE SCALE GENOMIC DNA]</scope>
    <source>
        <strain evidence="13">ATCC 49049 / DSM 4359 / NBRC 107923 / NS-E</strain>
    </source>
</reference>
<proteinExistence type="inferred from homology"/>
<dbReference type="PANTHER" id="PTHR43384:SF6">
    <property type="entry name" value="SEPTUM SITE-DETERMINING PROTEIN MIND HOMOLOG, CHLOROPLASTIC"/>
    <property type="match status" value="1"/>
</dbReference>
<dbReference type="InterPro" id="IPR010223">
    <property type="entry name" value="MinD"/>
</dbReference>
<dbReference type="GO" id="GO:0000917">
    <property type="term" value="P:division septum assembly"/>
    <property type="evidence" value="ECO:0007669"/>
    <property type="project" value="UniProtKB-KW"/>
</dbReference>
<accession>B9K7P8</accession>
<name>B9K7P8_THENN</name>
<dbReference type="GO" id="GO:0005829">
    <property type="term" value="C:cytosol"/>
    <property type="evidence" value="ECO:0007669"/>
    <property type="project" value="TreeGrafter"/>
</dbReference>
<dbReference type="Gene3D" id="3.40.50.300">
    <property type="entry name" value="P-loop containing nucleotide triphosphate hydrolases"/>
    <property type="match status" value="1"/>
</dbReference>
<evidence type="ECO:0000256" key="4">
    <source>
        <dbReference type="ARBA" id="ARBA00022741"/>
    </source>
</evidence>
<dbReference type="STRING" id="309803.CTN_0805"/>
<dbReference type="Pfam" id="PF01656">
    <property type="entry name" value="CbiA"/>
    <property type="match status" value="1"/>
</dbReference>
<dbReference type="InterPro" id="IPR002586">
    <property type="entry name" value="CobQ/CobB/MinD/ParA_Nub-bd_dom"/>
</dbReference>
<feature type="binding site" evidence="10">
    <location>
        <begin position="40"/>
        <end position="47"/>
    </location>
    <ligand>
        <name>ATP</name>
        <dbReference type="ChEBI" id="CHEBI:30616"/>
    </ligand>
</feature>
<keyword evidence="13" id="KW-1185">Reference proteome</keyword>
<evidence type="ECO:0000256" key="1">
    <source>
        <dbReference type="ARBA" id="ARBA00010257"/>
    </source>
</evidence>
<evidence type="ECO:0000256" key="10">
    <source>
        <dbReference type="PIRSR" id="PIRSR003092-1"/>
    </source>
</evidence>
<dbReference type="eggNOG" id="COG2894">
    <property type="taxonomic scope" value="Bacteria"/>
</dbReference>
<evidence type="ECO:0000256" key="3">
    <source>
        <dbReference type="ARBA" id="ARBA00022618"/>
    </source>
</evidence>
<organism evidence="12 13">
    <name type="scientific">Thermotoga neapolitana (strain ATCC 49049 / DSM 4359 / NBRC 107923 / NS-E)</name>
    <dbReference type="NCBI Taxonomy" id="309803"/>
    <lineage>
        <taxon>Bacteria</taxon>
        <taxon>Thermotogati</taxon>
        <taxon>Thermotogota</taxon>
        <taxon>Thermotogae</taxon>
        <taxon>Thermotogales</taxon>
        <taxon>Thermotogaceae</taxon>
        <taxon>Thermotoga</taxon>
    </lineage>
</organism>
<evidence type="ECO:0000313" key="13">
    <source>
        <dbReference type="Proteomes" id="UP000000445"/>
    </source>
</evidence>
<dbReference type="PANTHER" id="PTHR43384">
    <property type="entry name" value="SEPTUM SITE-DETERMINING PROTEIN MIND HOMOLOG, CHLOROPLASTIC-RELATED"/>
    <property type="match status" value="1"/>
</dbReference>
<dbReference type="FunFam" id="3.40.50.300:FF:000068">
    <property type="entry name" value="Site-determining protein"/>
    <property type="match status" value="1"/>
</dbReference>
<dbReference type="Proteomes" id="UP000000445">
    <property type="component" value="Chromosome"/>
</dbReference>
<dbReference type="HOGENOM" id="CLU_037612_0_1_0"/>
<dbReference type="InterPro" id="IPR025501">
    <property type="entry name" value="MinD_FleN"/>
</dbReference>
<dbReference type="SUPFAM" id="SSF52540">
    <property type="entry name" value="P-loop containing nucleoside triphosphate hydrolases"/>
    <property type="match status" value="1"/>
</dbReference>
<keyword evidence="5 10" id="KW-0067">ATP-binding</keyword>
<dbReference type="GO" id="GO:0051782">
    <property type="term" value="P:negative regulation of cell division"/>
    <property type="evidence" value="ECO:0007669"/>
    <property type="project" value="TreeGrafter"/>
</dbReference>
<sequence>MPPLFCVITFYCTIFEEEVTQLKRERVGLMGNVIVVTSGKGGVGKTTVTANLGCALAKLGEKVCLIDADIGLKNLDIVLGLENRIVYTLIDVVNGKVSPQEALVRHKVLKNLYLLPASQIATKEMVSPEDMKSIVKELVPNFDYIIIDSPAGIERGFRNAVAPAERILVVTTPEVPAISDADRVIGLLENFGFSDDKIHVVINRFKPHMVKKGEMLTTDDIKHTLSLEIIAVIPDSEEIIIASNTGTPVSLNGNTRISKNFENLARRIRGDRVPLEEDFATVSRGFFDSLKDFFSKFKRG</sequence>
<comment type="similarity">
    <text evidence="1">Belongs to the ParA family. MinD subfamily.</text>
</comment>
<evidence type="ECO:0000256" key="7">
    <source>
        <dbReference type="ARBA" id="ARBA00023306"/>
    </source>
</evidence>
<evidence type="ECO:0000256" key="5">
    <source>
        <dbReference type="ARBA" id="ARBA00022840"/>
    </source>
</evidence>
<keyword evidence="4 10" id="KW-0547">Nucleotide-binding</keyword>
<dbReference type="GO" id="GO:0009898">
    <property type="term" value="C:cytoplasmic side of plasma membrane"/>
    <property type="evidence" value="ECO:0007669"/>
    <property type="project" value="TreeGrafter"/>
</dbReference>
<keyword evidence="6" id="KW-0717">Septation</keyword>
<keyword evidence="7" id="KW-0131">Cell cycle</keyword>
<keyword evidence="3" id="KW-0132">Cell division</keyword>
<dbReference type="KEGG" id="tna:CTN_0805"/>
<protein>
    <recommendedName>
        <fullName evidence="2">Septum site-determining protein MinD</fullName>
    </recommendedName>
    <alternativeName>
        <fullName evidence="9">Cell division inhibitor MinD</fullName>
    </alternativeName>
</protein>
<dbReference type="CDD" id="cd02036">
    <property type="entry name" value="MinD"/>
    <property type="match status" value="1"/>
</dbReference>
<dbReference type="InterPro" id="IPR050625">
    <property type="entry name" value="ParA/MinD_ATPase"/>
</dbReference>
<dbReference type="EMBL" id="CP000916">
    <property type="protein sequence ID" value="ACM22980.1"/>
    <property type="molecule type" value="Genomic_DNA"/>
</dbReference>
<dbReference type="GO" id="GO:0005524">
    <property type="term" value="F:ATP binding"/>
    <property type="evidence" value="ECO:0007669"/>
    <property type="project" value="UniProtKB-KW"/>
</dbReference>
<evidence type="ECO:0000256" key="6">
    <source>
        <dbReference type="ARBA" id="ARBA00023210"/>
    </source>
</evidence>
<evidence type="ECO:0000259" key="11">
    <source>
        <dbReference type="Pfam" id="PF01656"/>
    </source>
</evidence>